<gene>
    <name evidence="1" type="ORF">L596_008454</name>
</gene>
<protein>
    <submittedName>
        <fullName evidence="1">Uncharacterized protein</fullName>
    </submittedName>
</protein>
<keyword evidence="2" id="KW-1185">Reference proteome</keyword>
<proteinExistence type="predicted"/>
<evidence type="ECO:0000313" key="1">
    <source>
        <dbReference type="EMBL" id="TKR94125.1"/>
    </source>
</evidence>
<dbReference type="EMBL" id="AZBU02000002">
    <property type="protein sequence ID" value="TKR94125.1"/>
    <property type="molecule type" value="Genomic_DNA"/>
</dbReference>
<organism evidence="1 2">
    <name type="scientific">Steinernema carpocapsae</name>
    <name type="common">Entomopathogenic nematode</name>
    <dbReference type="NCBI Taxonomy" id="34508"/>
    <lineage>
        <taxon>Eukaryota</taxon>
        <taxon>Metazoa</taxon>
        <taxon>Ecdysozoa</taxon>
        <taxon>Nematoda</taxon>
        <taxon>Chromadorea</taxon>
        <taxon>Rhabditida</taxon>
        <taxon>Tylenchina</taxon>
        <taxon>Panagrolaimomorpha</taxon>
        <taxon>Strongyloidoidea</taxon>
        <taxon>Steinernematidae</taxon>
        <taxon>Steinernema</taxon>
    </lineage>
</organism>
<accession>A0A4V6A6B2</accession>
<reference evidence="1 2" key="1">
    <citation type="journal article" date="2015" name="Genome Biol.">
        <title>Comparative genomics of Steinernema reveals deeply conserved gene regulatory networks.</title>
        <authorList>
            <person name="Dillman A.R."/>
            <person name="Macchietto M."/>
            <person name="Porter C.F."/>
            <person name="Rogers A."/>
            <person name="Williams B."/>
            <person name="Antoshechkin I."/>
            <person name="Lee M.M."/>
            <person name="Goodwin Z."/>
            <person name="Lu X."/>
            <person name="Lewis E.E."/>
            <person name="Goodrich-Blair H."/>
            <person name="Stock S.P."/>
            <person name="Adams B.J."/>
            <person name="Sternberg P.W."/>
            <person name="Mortazavi A."/>
        </authorList>
    </citation>
    <scope>NUCLEOTIDE SEQUENCE [LARGE SCALE GENOMIC DNA]</scope>
    <source>
        <strain evidence="1 2">ALL</strain>
    </source>
</reference>
<comment type="caution">
    <text evidence="1">The sequence shown here is derived from an EMBL/GenBank/DDBJ whole genome shotgun (WGS) entry which is preliminary data.</text>
</comment>
<name>A0A4V6A6B2_STECR</name>
<dbReference type="AlphaFoldDB" id="A0A4V6A6B2"/>
<dbReference type="Proteomes" id="UP000298663">
    <property type="component" value="Unassembled WGS sequence"/>
</dbReference>
<sequence>MFGIRSLQSPRKHRQNFGQFTIRSFQNRLCAVLVELLVPFFVGRYFRLRGDGGFVNDKSDLRSERLRIVKLANLKVYKTWLFWCKYFEVVPCSCEANYIFRT</sequence>
<evidence type="ECO:0000313" key="2">
    <source>
        <dbReference type="Proteomes" id="UP000298663"/>
    </source>
</evidence>
<reference evidence="1 2" key="2">
    <citation type="journal article" date="2019" name="G3 (Bethesda)">
        <title>Hybrid Assembly of the Genome of the Entomopathogenic Nematode Steinernema carpocapsae Identifies the X-Chromosome.</title>
        <authorList>
            <person name="Serra L."/>
            <person name="Macchietto M."/>
            <person name="Macias-Munoz A."/>
            <person name="McGill C.J."/>
            <person name="Rodriguez I.M."/>
            <person name="Rodriguez B."/>
            <person name="Murad R."/>
            <person name="Mortazavi A."/>
        </authorList>
    </citation>
    <scope>NUCLEOTIDE SEQUENCE [LARGE SCALE GENOMIC DNA]</scope>
    <source>
        <strain evidence="1 2">ALL</strain>
    </source>
</reference>